<feature type="signal peptide" evidence="1">
    <location>
        <begin position="1"/>
        <end position="22"/>
    </location>
</feature>
<dbReference type="NCBIfam" id="NF047637">
    <property type="entry name" value="lipo_CC0125"/>
    <property type="match status" value="1"/>
</dbReference>
<organism evidence="2 3">
    <name type="scientific">Brevundimonas staleyi</name>
    <dbReference type="NCBI Taxonomy" id="74326"/>
    <lineage>
        <taxon>Bacteria</taxon>
        <taxon>Pseudomonadati</taxon>
        <taxon>Pseudomonadota</taxon>
        <taxon>Alphaproteobacteria</taxon>
        <taxon>Caulobacterales</taxon>
        <taxon>Caulobacteraceae</taxon>
        <taxon>Brevundimonas</taxon>
    </lineage>
</organism>
<gene>
    <name evidence="2" type="ORF">ACFPIE_17725</name>
</gene>
<accession>A0ABW0FZL9</accession>
<dbReference type="Proteomes" id="UP001596152">
    <property type="component" value="Unassembled WGS sequence"/>
</dbReference>
<name>A0ABW0FZL9_9CAUL</name>
<keyword evidence="3" id="KW-1185">Reference proteome</keyword>
<protein>
    <recommendedName>
        <fullName evidence="4">Lipoprotein</fullName>
    </recommendedName>
</protein>
<dbReference type="PROSITE" id="PS51257">
    <property type="entry name" value="PROKAR_LIPOPROTEIN"/>
    <property type="match status" value="1"/>
</dbReference>
<dbReference type="RefSeq" id="WP_374037809.1">
    <property type="nucleotide sequence ID" value="NZ_CP169082.1"/>
</dbReference>
<comment type="caution">
    <text evidence="2">The sequence shown here is derived from an EMBL/GenBank/DDBJ whole genome shotgun (WGS) entry which is preliminary data.</text>
</comment>
<evidence type="ECO:0000313" key="3">
    <source>
        <dbReference type="Proteomes" id="UP001596152"/>
    </source>
</evidence>
<evidence type="ECO:0000313" key="2">
    <source>
        <dbReference type="EMBL" id="MFC5345758.1"/>
    </source>
</evidence>
<keyword evidence="1" id="KW-0732">Signal</keyword>
<proteinExistence type="predicted"/>
<feature type="chain" id="PRO_5046360176" description="Lipoprotein" evidence="1">
    <location>
        <begin position="23"/>
        <end position="185"/>
    </location>
</feature>
<sequence length="185" mass="20822">MTLSIKSLVVVAASALTLAACATSTAYAPAGFNGQRGGYAEQRLENDRYRVSFSGNSVTSREQVEMGLLLRAAELTRESGYDWFSTVNRATDRNTRYQSSGFNDPFFNRYSPFWGPSWRYYGPRGWSRWNDPFWGHNDFDVRQIDRYEATTEIIMGRGAKPSGDANAFDAREVIVNIGANVTRPM</sequence>
<dbReference type="EMBL" id="JBHSLF010000053">
    <property type="protein sequence ID" value="MFC5345758.1"/>
    <property type="molecule type" value="Genomic_DNA"/>
</dbReference>
<evidence type="ECO:0008006" key="4">
    <source>
        <dbReference type="Google" id="ProtNLM"/>
    </source>
</evidence>
<evidence type="ECO:0000256" key="1">
    <source>
        <dbReference type="SAM" id="SignalP"/>
    </source>
</evidence>
<reference evidence="3" key="1">
    <citation type="journal article" date="2019" name="Int. J. Syst. Evol. Microbiol.">
        <title>The Global Catalogue of Microorganisms (GCM) 10K type strain sequencing project: providing services to taxonomists for standard genome sequencing and annotation.</title>
        <authorList>
            <consortium name="The Broad Institute Genomics Platform"/>
            <consortium name="The Broad Institute Genome Sequencing Center for Infectious Disease"/>
            <person name="Wu L."/>
            <person name="Ma J."/>
        </authorList>
    </citation>
    <scope>NUCLEOTIDE SEQUENCE [LARGE SCALE GENOMIC DNA]</scope>
    <source>
        <strain evidence="3">JCM 12125</strain>
    </source>
</reference>